<dbReference type="Proteomes" id="UP001156666">
    <property type="component" value="Unassembled WGS sequence"/>
</dbReference>
<name>A0AA37SWK1_9BACT</name>
<reference evidence="1" key="1">
    <citation type="journal article" date="2014" name="Int. J. Syst. Evol. Microbiol.">
        <title>Complete genome sequence of Corynebacterium casei LMG S-19264T (=DSM 44701T), isolated from a smear-ripened cheese.</title>
        <authorList>
            <consortium name="US DOE Joint Genome Institute (JGI-PGF)"/>
            <person name="Walter F."/>
            <person name="Albersmeier A."/>
            <person name="Kalinowski J."/>
            <person name="Ruckert C."/>
        </authorList>
    </citation>
    <scope>NUCLEOTIDE SEQUENCE</scope>
    <source>
        <strain evidence="1">NBRC 108769</strain>
    </source>
</reference>
<keyword evidence="2" id="KW-1185">Reference proteome</keyword>
<reference evidence="1" key="2">
    <citation type="submission" date="2023-01" db="EMBL/GenBank/DDBJ databases">
        <title>Draft genome sequence of Portibacter lacus strain NBRC 108769.</title>
        <authorList>
            <person name="Sun Q."/>
            <person name="Mori K."/>
        </authorList>
    </citation>
    <scope>NUCLEOTIDE SEQUENCE</scope>
    <source>
        <strain evidence="1">NBRC 108769</strain>
    </source>
</reference>
<organism evidence="1 2">
    <name type="scientific">Portibacter lacus</name>
    <dbReference type="NCBI Taxonomy" id="1099794"/>
    <lineage>
        <taxon>Bacteria</taxon>
        <taxon>Pseudomonadati</taxon>
        <taxon>Bacteroidota</taxon>
        <taxon>Saprospiria</taxon>
        <taxon>Saprospirales</taxon>
        <taxon>Haliscomenobacteraceae</taxon>
        <taxon>Portibacter</taxon>
    </lineage>
</organism>
<sequence>MFTSLQEEYEIAYPVYVGNDENILQNFVTDTTIVIKEADQKWVTKGRDVNCLSSNPEDCMVWCLVEIKAEEIYVEGYLKNTKATDEFILEYYYFDELNKKGAYIEWREVVCADKVTSRLLKEVRTALGIKLTSFSHIMDKKTKAKLIEYQRENGLPIGHLDLETLAHLGIEL</sequence>
<evidence type="ECO:0008006" key="3">
    <source>
        <dbReference type="Google" id="ProtNLM"/>
    </source>
</evidence>
<gene>
    <name evidence="1" type="ORF">GCM10007940_38040</name>
</gene>
<accession>A0AA37SWK1</accession>
<comment type="caution">
    <text evidence="1">The sequence shown here is derived from an EMBL/GenBank/DDBJ whole genome shotgun (WGS) entry which is preliminary data.</text>
</comment>
<dbReference type="EMBL" id="BSOH01000027">
    <property type="protein sequence ID" value="GLR19188.1"/>
    <property type="molecule type" value="Genomic_DNA"/>
</dbReference>
<evidence type="ECO:0000313" key="2">
    <source>
        <dbReference type="Proteomes" id="UP001156666"/>
    </source>
</evidence>
<dbReference type="AlphaFoldDB" id="A0AA37SWK1"/>
<proteinExistence type="predicted"/>
<evidence type="ECO:0000313" key="1">
    <source>
        <dbReference type="EMBL" id="GLR19188.1"/>
    </source>
</evidence>
<protein>
    <recommendedName>
        <fullName evidence="3">Peptidoglycan binding-like domain-containing protein</fullName>
    </recommendedName>
</protein>